<reference evidence="2" key="1">
    <citation type="submission" date="2014-05" db="EMBL/GenBank/DDBJ databases">
        <title>The genome and life-stage specific transcriptomes of Globodera pallida elucidate key aspects of plant parasitism by a cyst nematode.</title>
        <authorList>
            <person name="Cotton J.A."/>
            <person name="Lilley C.J."/>
            <person name="Jones L.M."/>
            <person name="Kikuchi T."/>
            <person name="Reid A.J."/>
            <person name="Thorpe P."/>
            <person name="Tsai I.J."/>
            <person name="Beasley H."/>
            <person name="Blok V."/>
            <person name="Cock P.J.A."/>
            <person name="Van den Akker S.E."/>
            <person name="Holroyd N."/>
            <person name="Hunt M."/>
            <person name="Mantelin S."/>
            <person name="Naghra H."/>
            <person name="Pain A."/>
            <person name="Palomares-Rius J.E."/>
            <person name="Zarowiecki M."/>
            <person name="Berriman M."/>
            <person name="Jones J.T."/>
            <person name="Urwin P.E."/>
        </authorList>
    </citation>
    <scope>NUCLEOTIDE SEQUENCE [LARGE SCALE GENOMIC DNA]</scope>
    <source>
        <strain evidence="2">Lindley</strain>
    </source>
</reference>
<evidence type="ECO:0000256" key="1">
    <source>
        <dbReference type="SAM" id="MobiDB-lite"/>
    </source>
</evidence>
<evidence type="ECO:0000313" key="2">
    <source>
        <dbReference type="Proteomes" id="UP000050741"/>
    </source>
</evidence>
<dbReference type="WBParaSite" id="GPLIN_000526800">
    <property type="protein sequence ID" value="GPLIN_000526800"/>
    <property type="gene ID" value="GPLIN_000526800"/>
</dbReference>
<accession>A0A183BXC9</accession>
<dbReference type="PROSITE" id="PS51257">
    <property type="entry name" value="PROKAR_LIPOPROTEIN"/>
    <property type="match status" value="1"/>
</dbReference>
<proteinExistence type="predicted"/>
<dbReference type="AlphaFoldDB" id="A0A183BXC9"/>
<sequence>MTSKMNSKWVVFGSCLLFFASGCVLYALIMTGHWVNDELAMTDDQNNDEALNSALISDDDHGEHSVEGEQKKDSEEVLLLEQSIKGASSSPAGPRVHYERSPDGRMKATMDITLHYERRRTVVAADKVQ</sequence>
<dbReference type="Proteomes" id="UP000050741">
    <property type="component" value="Unassembled WGS sequence"/>
</dbReference>
<feature type="region of interest" description="Disordered" evidence="1">
    <location>
        <begin position="84"/>
        <end position="104"/>
    </location>
</feature>
<name>A0A183BXC9_GLOPA</name>
<organism evidence="2 3">
    <name type="scientific">Globodera pallida</name>
    <name type="common">Potato cyst nematode worm</name>
    <name type="synonym">Heterodera pallida</name>
    <dbReference type="NCBI Taxonomy" id="36090"/>
    <lineage>
        <taxon>Eukaryota</taxon>
        <taxon>Metazoa</taxon>
        <taxon>Ecdysozoa</taxon>
        <taxon>Nematoda</taxon>
        <taxon>Chromadorea</taxon>
        <taxon>Rhabditida</taxon>
        <taxon>Tylenchina</taxon>
        <taxon>Tylenchomorpha</taxon>
        <taxon>Tylenchoidea</taxon>
        <taxon>Heteroderidae</taxon>
        <taxon>Heteroderinae</taxon>
        <taxon>Globodera</taxon>
    </lineage>
</organism>
<reference evidence="3" key="2">
    <citation type="submission" date="2016-06" db="UniProtKB">
        <authorList>
            <consortium name="WormBaseParasite"/>
        </authorList>
    </citation>
    <scope>IDENTIFICATION</scope>
</reference>
<keyword evidence="2" id="KW-1185">Reference proteome</keyword>
<protein>
    <submittedName>
        <fullName evidence="3">Transmembrane protein</fullName>
    </submittedName>
</protein>
<evidence type="ECO:0000313" key="3">
    <source>
        <dbReference type="WBParaSite" id="GPLIN_000526800"/>
    </source>
</evidence>